<dbReference type="InterPro" id="IPR008181">
    <property type="entry name" value="dUTPase"/>
</dbReference>
<comment type="similarity">
    <text evidence="2">Belongs to the dUTPase family.</text>
</comment>
<comment type="pathway">
    <text evidence="1">Pyrimidine metabolism; dUMP biosynthesis; dUMP from dCTP (dUTP route): step 2/2.</text>
</comment>
<evidence type="ECO:0000313" key="6">
    <source>
        <dbReference type="EMBL" id="KAG6493113.1"/>
    </source>
</evidence>
<feature type="domain" description="dUTPase-like" evidence="5">
    <location>
        <begin position="201"/>
        <end position="253"/>
    </location>
</feature>
<dbReference type="GO" id="GO:0000287">
    <property type="term" value="F:magnesium ion binding"/>
    <property type="evidence" value="ECO:0007669"/>
    <property type="project" value="InterPro"/>
</dbReference>
<reference evidence="6 7" key="1">
    <citation type="submission" date="2020-08" db="EMBL/GenBank/DDBJ databases">
        <title>Plant Genome Project.</title>
        <authorList>
            <person name="Zhang R.-G."/>
        </authorList>
    </citation>
    <scope>NUCLEOTIDE SEQUENCE [LARGE SCALE GENOMIC DNA]</scope>
    <source>
        <tissue evidence="6">Rhizome</tissue>
    </source>
</reference>
<evidence type="ECO:0000256" key="3">
    <source>
        <dbReference type="ARBA" id="ARBA00012379"/>
    </source>
</evidence>
<protein>
    <recommendedName>
        <fullName evidence="3">dUTP diphosphatase</fullName>
        <ecNumber evidence="3">3.6.1.23</ecNumber>
    </recommendedName>
</protein>
<dbReference type="InterPro" id="IPR029054">
    <property type="entry name" value="dUTPase-like"/>
</dbReference>
<gene>
    <name evidence="6" type="ORF">ZIOFF_048090</name>
</gene>
<name>A0A8J5KWC5_ZINOF</name>
<comment type="caution">
    <text evidence="6">The sequence shown here is derived from an EMBL/GenBank/DDBJ whole genome shotgun (WGS) entry which is preliminary data.</text>
</comment>
<dbReference type="GO" id="GO:0046081">
    <property type="term" value="P:dUTP catabolic process"/>
    <property type="evidence" value="ECO:0007669"/>
    <property type="project" value="InterPro"/>
</dbReference>
<dbReference type="PANTHER" id="PTHR11241">
    <property type="entry name" value="DEOXYURIDINE 5'-TRIPHOSPHATE NUCLEOTIDOHYDROLASE"/>
    <property type="match status" value="1"/>
</dbReference>
<evidence type="ECO:0000256" key="4">
    <source>
        <dbReference type="ARBA" id="ARBA00023080"/>
    </source>
</evidence>
<dbReference type="Proteomes" id="UP000734854">
    <property type="component" value="Unassembled WGS sequence"/>
</dbReference>
<dbReference type="PANTHER" id="PTHR11241:SF0">
    <property type="entry name" value="DEOXYURIDINE 5'-TRIPHOSPHATE NUCLEOTIDOHYDROLASE"/>
    <property type="match status" value="1"/>
</dbReference>
<evidence type="ECO:0000256" key="2">
    <source>
        <dbReference type="ARBA" id="ARBA00006581"/>
    </source>
</evidence>
<evidence type="ECO:0000256" key="1">
    <source>
        <dbReference type="ARBA" id="ARBA00005142"/>
    </source>
</evidence>
<dbReference type="SUPFAM" id="SSF51283">
    <property type="entry name" value="dUTPase-like"/>
    <property type="match status" value="1"/>
</dbReference>
<dbReference type="Pfam" id="PF00692">
    <property type="entry name" value="dUTPase"/>
    <property type="match status" value="1"/>
</dbReference>
<keyword evidence="7" id="KW-1185">Reference proteome</keyword>
<dbReference type="Gene3D" id="2.70.40.10">
    <property type="match status" value="1"/>
</dbReference>
<accession>A0A8J5KWC5</accession>
<dbReference type="EMBL" id="JACMSC010000013">
    <property type="protein sequence ID" value="KAG6493113.1"/>
    <property type="molecule type" value="Genomic_DNA"/>
</dbReference>
<dbReference type="GO" id="GO:0004170">
    <property type="term" value="F:dUTP diphosphatase activity"/>
    <property type="evidence" value="ECO:0007669"/>
    <property type="project" value="UniProtKB-EC"/>
</dbReference>
<dbReference type="EC" id="3.6.1.23" evidence="3"/>
<organism evidence="6 7">
    <name type="scientific">Zingiber officinale</name>
    <name type="common">Ginger</name>
    <name type="synonym">Amomum zingiber</name>
    <dbReference type="NCBI Taxonomy" id="94328"/>
    <lineage>
        <taxon>Eukaryota</taxon>
        <taxon>Viridiplantae</taxon>
        <taxon>Streptophyta</taxon>
        <taxon>Embryophyta</taxon>
        <taxon>Tracheophyta</taxon>
        <taxon>Spermatophyta</taxon>
        <taxon>Magnoliopsida</taxon>
        <taxon>Liliopsida</taxon>
        <taxon>Zingiberales</taxon>
        <taxon>Zingiberaceae</taxon>
        <taxon>Zingiber</taxon>
    </lineage>
</organism>
<evidence type="ECO:0000259" key="5">
    <source>
        <dbReference type="Pfam" id="PF00692"/>
    </source>
</evidence>
<sequence length="256" mass="28724">MALIIFRDNRWQDDRSVIAAMEVDLTRGSQLIYVIPDIMMTIGDFFRNIQLSILTRGYESWRNGEANLLITRGLIGRLSNTPNIAFAYEVNGVVDYLTSHGIVALPRRRYSTAQLQGLNWVIRPSQLSSLMQSTEVNSSNLLDGRISLSFHNYTAAPILRPPLYNNHDEEVPSDEERLLTHTIAVLIEESVVQVKRLTRTTEIPKRQSEETVGYDLMADAECTIEPHGRGLVSTGLCLAIPSGFYGRIATWSDAAL</sequence>
<proteinExistence type="inferred from homology"/>
<dbReference type="AlphaFoldDB" id="A0A8J5KWC5"/>
<dbReference type="GO" id="GO:0006226">
    <property type="term" value="P:dUMP biosynthetic process"/>
    <property type="evidence" value="ECO:0007669"/>
    <property type="project" value="InterPro"/>
</dbReference>
<dbReference type="InterPro" id="IPR036157">
    <property type="entry name" value="dUTPase-like_sf"/>
</dbReference>
<keyword evidence="4" id="KW-0546">Nucleotide metabolism</keyword>
<evidence type="ECO:0000313" key="7">
    <source>
        <dbReference type="Proteomes" id="UP000734854"/>
    </source>
</evidence>